<dbReference type="GO" id="GO:0016853">
    <property type="term" value="F:isomerase activity"/>
    <property type="evidence" value="ECO:0007669"/>
    <property type="project" value="InterPro"/>
</dbReference>
<dbReference type="InterPro" id="IPR014718">
    <property type="entry name" value="GH-type_carb-bd"/>
</dbReference>
<comment type="caution">
    <text evidence="1">The sequence shown here is derived from an EMBL/GenBank/DDBJ whole genome shotgun (WGS) entry which is preliminary data.</text>
</comment>
<dbReference type="InterPro" id="IPR008183">
    <property type="entry name" value="Aldose_1/G6P_1-epimerase"/>
</dbReference>
<dbReference type="EMBL" id="DVHU01000104">
    <property type="protein sequence ID" value="HIR94055.1"/>
    <property type="molecule type" value="Genomic_DNA"/>
</dbReference>
<dbReference type="SUPFAM" id="SSF74650">
    <property type="entry name" value="Galactose mutarotase-like"/>
    <property type="match status" value="1"/>
</dbReference>
<dbReference type="Pfam" id="PF01263">
    <property type="entry name" value="Aldose_epim"/>
    <property type="match status" value="1"/>
</dbReference>
<dbReference type="GO" id="GO:0030246">
    <property type="term" value="F:carbohydrate binding"/>
    <property type="evidence" value="ECO:0007669"/>
    <property type="project" value="InterPro"/>
</dbReference>
<proteinExistence type="predicted"/>
<dbReference type="InterPro" id="IPR037481">
    <property type="entry name" value="LacX"/>
</dbReference>
<accession>A0A9D1EL51</accession>
<dbReference type="Gene3D" id="2.70.98.10">
    <property type="match status" value="1"/>
</dbReference>
<protein>
    <submittedName>
        <fullName evidence="1">Aldose 1-epimerase family protein</fullName>
    </submittedName>
</protein>
<organism evidence="1 2">
    <name type="scientific">Candidatus Egerieimonas intestinavium</name>
    <dbReference type="NCBI Taxonomy" id="2840777"/>
    <lineage>
        <taxon>Bacteria</taxon>
        <taxon>Bacillati</taxon>
        <taxon>Bacillota</taxon>
        <taxon>Clostridia</taxon>
        <taxon>Lachnospirales</taxon>
        <taxon>Lachnospiraceae</taxon>
        <taxon>Lachnospiraceae incertae sedis</taxon>
        <taxon>Candidatus Egerieimonas</taxon>
    </lineage>
</organism>
<name>A0A9D1EL51_9FIRM</name>
<dbReference type="GO" id="GO:0005975">
    <property type="term" value="P:carbohydrate metabolic process"/>
    <property type="evidence" value="ECO:0007669"/>
    <property type="project" value="InterPro"/>
</dbReference>
<gene>
    <name evidence="1" type="ORF">IAB98_11620</name>
</gene>
<dbReference type="CDD" id="cd09024">
    <property type="entry name" value="Aldose_epim_lacX"/>
    <property type="match status" value="1"/>
</dbReference>
<reference evidence="1" key="1">
    <citation type="submission" date="2020-10" db="EMBL/GenBank/DDBJ databases">
        <authorList>
            <person name="Gilroy R."/>
        </authorList>
    </citation>
    <scope>NUCLEOTIDE SEQUENCE</scope>
    <source>
        <strain evidence="1">ChiSxjej1B13-7041</strain>
    </source>
</reference>
<dbReference type="InterPro" id="IPR011013">
    <property type="entry name" value="Gal_mutarotase_sf_dom"/>
</dbReference>
<sequence length="295" mass="33373">MSDYVLENGELRATFRSQGGELTSLVKKENGQEYLWKGDGAYWGWHSPVLFPLVGSLKGGGYTHEGKSYAMGQHGLARRLEFDLLRQEEDSLWFVLQDTPATRESYPFAFRLEIGYELTGKELKVLWRVKNPGEETLYFSIGAHPAFLCPPGGEKPHWQGAYIGFDTREDRIVYRLVDPSCGLAAPATYVQPLEEGMFPVQRDTFDRDALILEDKQVSQVFLAGEDKVPYLSVKFDAPLVGLWSPVKKDAPFICIEPWYGRCDGVDFEGEWKDRKYGNSLKPGDTFAAEYTISVN</sequence>
<dbReference type="AlphaFoldDB" id="A0A9D1EL51"/>
<dbReference type="Proteomes" id="UP000886841">
    <property type="component" value="Unassembled WGS sequence"/>
</dbReference>
<evidence type="ECO:0000313" key="2">
    <source>
        <dbReference type="Proteomes" id="UP000886841"/>
    </source>
</evidence>
<reference evidence="1" key="2">
    <citation type="journal article" date="2021" name="PeerJ">
        <title>Extensive microbial diversity within the chicken gut microbiome revealed by metagenomics and culture.</title>
        <authorList>
            <person name="Gilroy R."/>
            <person name="Ravi A."/>
            <person name="Getino M."/>
            <person name="Pursley I."/>
            <person name="Horton D.L."/>
            <person name="Alikhan N.F."/>
            <person name="Baker D."/>
            <person name="Gharbi K."/>
            <person name="Hall N."/>
            <person name="Watson M."/>
            <person name="Adriaenssens E.M."/>
            <person name="Foster-Nyarko E."/>
            <person name="Jarju S."/>
            <person name="Secka A."/>
            <person name="Antonio M."/>
            <person name="Oren A."/>
            <person name="Chaudhuri R.R."/>
            <person name="La Ragione R."/>
            <person name="Hildebrand F."/>
            <person name="Pallen M.J."/>
        </authorList>
    </citation>
    <scope>NUCLEOTIDE SEQUENCE</scope>
    <source>
        <strain evidence="1">ChiSxjej1B13-7041</strain>
    </source>
</reference>
<evidence type="ECO:0000313" key="1">
    <source>
        <dbReference type="EMBL" id="HIR94055.1"/>
    </source>
</evidence>